<sequence length="168" mass="18331">MWSIAQNLRIATKLAGSGIVVVVMVTGMAIGGYEAFNTIRSDTGLSQRAAVVAATTQEIQAKFQAIAYANLVVATAGTEADVVRFAEMGGTQRAQSLDLIDRMVELAVRPERKEALREARGMFVRYGELSDQGVAARLSYLKSLNQGYLARKAELDRLSITHIWPRGR</sequence>
<evidence type="ECO:0000313" key="3">
    <source>
        <dbReference type="Proteomes" id="UP000781958"/>
    </source>
</evidence>
<keyword evidence="3" id="KW-1185">Reference proteome</keyword>
<evidence type="ECO:0000313" key="2">
    <source>
        <dbReference type="EMBL" id="MBP2292998.1"/>
    </source>
</evidence>
<comment type="caution">
    <text evidence="2">The sequence shown here is derived from an EMBL/GenBank/DDBJ whole genome shotgun (WGS) entry which is preliminary data.</text>
</comment>
<proteinExistence type="predicted"/>
<gene>
    <name evidence="2" type="ORF">J2851_002780</name>
</gene>
<accession>A0ABS4SKB4</accession>
<evidence type="ECO:0000256" key="1">
    <source>
        <dbReference type="SAM" id="Phobius"/>
    </source>
</evidence>
<feature type="transmembrane region" description="Helical" evidence="1">
    <location>
        <begin position="12"/>
        <end position="33"/>
    </location>
</feature>
<dbReference type="RefSeq" id="WP_209766864.1">
    <property type="nucleotide sequence ID" value="NZ_JAGINP010000009.1"/>
</dbReference>
<keyword evidence="1" id="KW-1133">Transmembrane helix</keyword>
<evidence type="ECO:0008006" key="4">
    <source>
        <dbReference type="Google" id="ProtNLM"/>
    </source>
</evidence>
<organism evidence="2 3">
    <name type="scientific">Azospirillum rugosum</name>
    <dbReference type="NCBI Taxonomy" id="416170"/>
    <lineage>
        <taxon>Bacteria</taxon>
        <taxon>Pseudomonadati</taxon>
        <taxon>Pseudomonadota</taxon>
        <taxon>Alphaproteobacteria</taxon>
        <taxon>Rhodospirillales</taxon>
        <taxon>Azospirillaceae</taxon>
        <taxon>Azospirillum</taxon>
    </lineage>
</organism>
<reference evidence="2 3" key="1">
    <citation type="submission" date="2021-03" db="EMBL/GenBank/DDBJ databases">
        <title>Genomic Encyclopedia of Type Strains, Phase III (KMG-III): the genomes of soil and plant-associated and newly described type strains.</title>
        <authorList>
            <person name="Whitman W."/>
        </authorList>
    </citation>
    <scope>NUCLEOTIDE SEQUENCE [LARGE SCALE GENOMIC DNA]</scope>
    <source>
        <strain evidence="2 3">IMMIB AFH-6</strain>
    </source>
</reference>
<keyword evidence="1" id="KW-0472">Membrane</keyword>
<protein>
    <recommendedName>
        <fullName evidence="4">Methyl-accepting chemotaxis protein</fullName>
    </recommendedName>
</protein>
<dbReference type="EMBL" id="JAGINP010000009">
    <property type="protein sequence ID" value="MBP2292998.1"/>
    <property type="molecule type" value="Genomic_DNA"/>
</dbReference>
<name>A0ABS4SKB4_9PROT</name>
<keyword evidence="1" id="KW-0812">Transmembrane</keyword>
<dbReference type="Proteomes" id="UP000781958">
    <property type="component" value="Unassembled WGS sequence"/>
</dbReference>